<feature type="domain" description="Rhodanese" evidence="3">
    <location>
        <begin position="163"/>
        <end position="275"/>
    </location>
</feature>
<dbReference type="RefSeq" id="WP_169527928.1">
    <property type="nucleotide sequence ID" value="NZ_JAAMPU010000107.1"/>
</dbReference>
<evidence type="ECO:0000313" key="4">
    <source>
        <dbReference type="EMBL" id="NMH28817.1"/>
    </source>
</evidence>
<dbReference type="GO" id="GO:0004792">
    <property type="term" value="F:thiosulfate-cyanide sulfurtransferase activity"/>
    <property type="evidence" value="ECO:0007669"/>
    <property type="project" value="TreeGrafter"/>
</dbReference>
<organism evidence="4 5">
    <name type="scientific">Flavobacterium silvaticum</name>
    <dbReference type="NCBI Taxonomy" id="1852020"/>
    <lineage>
        <taxon>Bacteria</taxon>
        <taxon>Pseudomonadati</taxon>
        <taxon>Bacteroidota</taxon>
        <taxon>Flavobacteriia</taxon>
        <taxon>Flavobacteriales</taxon>
        <taxon>Flavobacteriaceae</taxon>
        <taxon>Flavobacterium</taxon>
    </lineage>
</organism>
<keyword evidence="1" id="KW-0808">Transferase</keyword>
<protein>
    <submittedName>
        <fullName evidence="4">Sulfurtransferase</fullName>
    </submittedName>
</protein>
<evidence type="ECO:0000313" key="5">
    <source>
        <dbReference type="Proteomes" id="UP000712080"/>
    </source>
</evidence>
<dbReference type="CDD" id="cd01448">
    <property type="entry name" value="TST_Repeat_1"/>
    <property type="match status" value="1"/>
</dbReference>
<reference evidence="4" key="1">
    <citation type="submission" date="2020-02" db="EMBL/GenBank/DDBJ databases">
        <title>Flavobacterium sp. genome.</title>
        <authorList>
            <person name="Jung H.S."/>
            <person name="Baek J.H."/>
            <person name="Jeon C.O."/>
        </authorList>
    </citation>
    <scope>NUCLEOTIDE SEQUENCE</scope>
    <source>
        <strain evidence="4">SE-s28</strain>
    </source>
</reference>
<keyword evidence="5" id="KW-1185">Reference proteome</keyword>
<dbReference type="EMBL" id="JAAMPU010000107">
    <property type="protein sequence ID" value="NMH28817.1"/>
    <property type="molecule type" value="Genomic_DNA"/>
</dbReference>
<dbReference type="InterPro" id="IPR036873">
    <property type="entry name" value="Rhodanese-like_dom_sf"/>
</dbReference>
<proteinExistence type="predicted"/>
<dbReference type="AlphaFoldDB" id="A0A972FN92"/>
<comment type="caution">
    <text evidence="4">The sequence shown here is derived from an EMBL/GenBank/DDBJ whole genome shotgun (WGS) entry which is preliminary data.</text>
</comment>
<dbReference type="Pfam" id="PF00581">
    <property type="entry name" value="Rhodanese"/>
    <property type="match status" value="2"/>
</dbReference>
<dbReference type="Gene3D" id="3.40.250.10">
    <property type="entry name" value="Rhodanese-like domain"/>
    <property type="match status" value="2"/>
</dbReference>
<dbReference type="InterPro" id="IPR045078">
    <property type="entry name" value="TST/MPST-like"/>
</dbReference>
<evidence type="ECO:0000259" key="3">
    <source>
        <dbReference type="PROSITE" id="PS50206"/>
    </source>
</evidence>
<dbReference type="SUPFAM" id="SSF52821">
    <property type="entry name" value="Rhodanese/Cell cycle control phosphatase"/>
    <property type="match status" value="2"/>
</dbReference>
<dbReference type="Proteomes" id="UP000712080">
    <property type="component" value="Unassembled WGS sequence"/>
</dbReference>
<feature type="domain" description="Rhodanese" evidence="3">
    <location>
        <begin position="15"/>
        <end position="132"/>
    </location>
</feature>
<evidence type="ECO:0000256" key="1">
    <source>
        <dbReference type="ARBA" id="ARBA00022679"/>
    </source>
</evidence>
<evidence type="ECO:0000256" key="2">
    <source>
        <dbReference type="ARBA" id="ARBA00022737"/>
    </source>
</evidence>
<dbReference type="PROSITE" id="PS50206">
    <property type="entry name" value="RHODANESE_3"/>
    <property type="match status" value="2"/>
</dbReference>
<name>A0A972FN92_9FLAO</name>
<dbReference type="CDD" id="cd01449">
    <property type="entry name" value="TST_Repeat_2"/>
    <property type="match status" value="1"/>
</dbReference>
<dbReference type="SMART" id="SM00450">
    <property type="entry name" value="RHOD"/>
    <property type="match status" value="2"/>
</dbReference>
<gene>
    <name evidence="4" type="ORF">G6047_12305</name>
</gene>
<keyword evidence="2" id="KW-0677">Repeat</keyword>
<dbReference type="InterPro" id="IPR001763">
    <property type="entry name" value="Rhodanese-like_dom"/>
</dbReference>
<sequence length="276" mass="30659">MTPLITPDELLLLYKNDDVILVDVSNSSDAFENYKRSHLEKAVFVDVNKDLATVGDPKFGGRHPLPSIKHFLKAISNIGISERSHVVIYDNHCGANAAARLWWMLRAIGHTKVQVLDGGFQNAIAKGFPTTDHINKSTPSKDYESSGWNLPFVTIDAVRKAIHEKSHLLIDVREKQRYDGITEPIDLVAGHIPTAVNIPFRSNLDEAGNFRKPEDLRDLYRNMIGDKKSPEVIVYCGSGVTACHTLLAFEVAGLPVPNLYVGSWSEWSRNHPPSPG</sequence>
<accession>A0A972FN92</accession>
<dbReference type="PANTHER" id="PTHR11364:SF27">
    <property type="entry name" value="SULFURTRANSFERASE"/>
    <property type="match status" value="1"/>
</dbReference>
<dbReference type="PANTHER" id="PTHR11364">
    <property type="entry name" value="THIOSULFATE SULFERTANSFERASE"/>
    <property type="match status" value="1"/>
</dbReference>